<dbReference type="KEGG" id="aaf:AURANDRAFT_5285"/>
<dbReference type="InterPro" id="IPR006379">
    <property type="entry name" value="HAD-SF_hydro_IIB"/>
</dbReference>
<dbReference type="Pfam" id="PF08282">
    <property type="entry name" value="Hydrolase_3"/>
    <property type="match status" value="1"/>
</dbReference>
<dbReference type="InParanoid" id="F0XZ15"/>
<organism evidence="2">
    <name type="scientific">Aureococcus anophagefferens</name>
    <name type="common">Harmful bloom alga</name>
    <dbReference type="NCBI Taxonomy" id="44056"/>
    <lineage>
        <taxon>Eukaryota</taxon>
        <taxon>Sar</taxon>
        <taxon>Stramenopiles</taxon>
        <taxon>Ochrophyta</taxon>
        <taxon>Pelagophyceae</taxon>
        <taxon>Pelagomonadales</taxon>
        <taxon>Pelagomonadaceae</taxon>
        <taxon>Aureococcus</taxon>
    </lineage>
</organism>
<dbReference type="OrthoDB" id="27226at2759"/>
<evidence type="ECO:0000313" key="1">
    <source>
        <dbReference type="EMBL" id="EGB12430.1"/>
    </source>
</evidence>
<dbReference type="GeneID" id="20222245"/>
<dbReference type="PANTHER" id="PTHR10000:SF8">
    <property type="entry name" value="HAD SUPERFAMILY HYDROLASE-LIKE, TYPE 3"/>
    <property type="match status" value="1"/>
</dbReference>
<dbReference type="Gene3D" id="3.40.50.1000">
    <property type="entry name" value="HAD superfamily/HAD-like"/>
    <property type="match status" value="1"/>
</dbReference>
<reference evidence="1 2" key="1">
    <citation type="journal article" date="2011" name="Proc. Natl. Acad. Sci. U.S.A.">
        <title>Niche of harmful alga Aureococcus anophagefferens revealed through ecogenomics.</title>
        <authorList>
            <person name="Gobler C.J."/>
            <person name="Berry D.L."/>
            <person name="Dyhrman S.T."/>
            <person name="Wilhelm S.W."/>
            <person name="Salamov A."/>
            <person name="Lobanov A.V."/>
            <person name="Zhang Y."/>
            <person name="Collier J.L."/>
            <person name="Wurch L.L."/>
            <person name="Kustka A.B."/>
            <person name="Dill B.D."/>
            <person name="Shah M."/>
            <person name="VerBerkmoes N.C."/>
            <person name="Kuo A."/>
            <person name="Terry A."/>
            <person name="Pangilinan J."/>
            <person name="Lindquist E.A."/>
            <person name="Lucas S."/>
            <person name="Paulsen I.T."/>
            <person name="Hattenrath-Lehmann T.K."/>
            <person name="Talmage S.C."/>
            <person name="Walker E.A."/>
            <person name="Koch F."/>
            <person name="Burson A.M."/>
            <person name="Marcoval M.A."/>
            <person name="Tang Y.Z."/>
            <person name="Lecleir G.R."/>
            <person name="Coyne K.J."/>
            <person name="Berg G.M."/>
            <person name="Bertrand E.M."/>
            <person name="Saito M.A."/>
            <person name="Gladyshev V.N."/>
            <person name="Grigoriev I.V."/>
        </authorList>
    </citation>
    <scope>NUCLEOTIDE SEQUENCE [LARGE SCALE GENOMIC DNA]</scope>
    <source>
        <strain evidence="2">CCMP 1984</strain>
    </source>
</reference>
<dbReference type="OMA" id="GAWIQDP"/>
<dbReference type="RefSeq" id="XP_009032855.1">
    <property type="nucleotide sequence ID" value="XM_009034607.1"/>
</dbReference>
<dbReference type="InterPro" id="IPR023214">
    <property type="entry name" value="HAD_sf"/>
</dbReference>
<dbReference type="PANTHER" id="PTHR10000">
    <property type="entry name" value="PHOSPHOSERINE PHOSPHATASE"/>
    <property type="match status" value="1"/>
</dbReference>
<dbReference type="NCBIfam" id="TIGR00099">
    <property type="entry name" value="Cof-subfamily"/>
    <property type="match status" value="1"/>
</dbReference>
<dbReference type="Gene3D" id="3.30.1240.10">
    <property type="match status" value="1"/>
</dbReference>
<dbReference type="EMBL" id="GL833121">
    <property type="protein sequence ID" value="EGB12430.1"/>
    <property type="molecule type" value="Genomic_DNA"/>
</dbReference>
<evidence type="ECO:0008006" key="3">
    <source>
        <dbReference type="Google" id="ProtNLM"/>
    </source>
</evidence>
<protein>
    <recommendedName>
        <fullName evidence="3">Haloacid dehalogenase-like hydrolase</fullName>
    </recommendedName>
</protein>
<dbReference type="PROSITE" id="PS01228">
    <property type="entry name" value="COF_1"/>
    <property type="match status" value="1"/>
</dbReference>
<sequence>VKLVAFDLDGTLLNTDHQLSAVTLGKLRELHALGVPLAFATGRSGPAVYEHVAALRLEGGPLPCVCYNGGVCFEFPQPCADGADARDRKTILFASPIPLDDAAAVVAYAAAEGLLVQYYVGDDIFVSPRSDAHLDLVRRYGELTGATHAHVDAYPSDLEPAKMLLMTDDPDAVLAKVLAAQASGALPAALTPIRGSPPFFVELLRGDVCKGNGLKRLCELRGIDAADAVAFGDGENDVEFVSFAGVGIAMKNGRDAVKAVADRVTSSTNGEDGVARAL</sequence>
<dbReference type="InterPro" id="IPR036412">
    <property type="entry name" value="HAD-like_sf"/>
</dbReference>
<dbReference type="InterPro" id="IPR000150">
    <property type="entry name" value="Cof"/>
</dbReference>
<dbReference type="GO" id="GO:0005829">
    <property type="term" value="C:cytosol"/>
    <property type="evidence" value="ECO:0007669"/>
    <property type="project" value="TreeGrafter"/>
</dbReference>
<dbReference type="Proteomes" id="UP000002729">
    <property type="component" value="Unassembled WGS sequence"/>
</dbReference>
<name>F0XZ15_AURAN</name>
<keyword evidence="2" id="KW-1185">Reference proteome</keyword>
<dbReference type="NCBIfam" id="TIGR01484">
    <property type="entry name" value="HAD-SF-IIB"/>
    <property type="match status" value="1"/>
</dbReference>
<dbReference type="SUPFAM" id="SSF56784">
    <property type="entry name" value="HAD-like"/>
    <property type="match status" value="1"/>
</dbReference>
<feature type="non-terminal residue" evidence="1">
    <location>
        <position position="1"/>
    </location>
</feature>
<dbReference type="GO" id="GO:0000287">
    <property type="term" value="F:magnesium ion binding"/>
    <property type="evidence" value="ECO:0007669"/>
    <property type="project" value="TreeGrafter"/>
</dbReference>
<gene>
    <name evidence="1" type="ORF">AURANDRAFT_5285</name>
</gene>
<dbReference type="AlphaFoldDB" id="F0XZ15"/>
<feature type="non-terminal residue" evidence="1">
    <location>
        <position position="278"/>
    </location>
</feature>
<evidence type="ECO:0000313" key="2">
    <source>
        <dbReference type="Proteomes" id="UP000002729"/>
    </source>
</evidence>
<dbReference type="eggNOG" id="ENOG502QUN8">
    <property type="taxonomic scope" value="Eukaryota"/>
</dbReference>
<accession>F0XZ15</accession>
<dbReference type="GO" id="GO:0016791">
    <property type="term" value="F:phosphatase activity"/>
    <property type="evidence" value="ECO:0007669"/>
    <property type="project" value="TreeGrafter"/>
</dbReference>
<proteinExistence type="predicted"/>